<dbReference type="EMBL" id="JBGFUD010001363">
    <property type="protein sequence ID" value="MFH4976177.1"/>
    <property type="molecule type" value="Genomic_DNA"/>
</dbReference>
<dbReference type="Pfam" id="PF01301">
    <property type="entry name" value="Glyco_hydro_35"/>
    <property type="match status" value="1"/>
</dbReference>
<dbReference type="AlphaFoldDB" id="A0ABD6EHX9"/>
<dbReference type="InterPro" id="IPR008979">
    <property type="entry name" value="Galactose-bd-like_sf"/>
</dbReference>
<feature type="signal peptide" evidence="9">
    <location>
        <begin position="1"/>
        <end position="25"/>
    </location>
</feature>
<evidence type="ECO:0000256" key="9">
    <source>
        <dbReference type="SAM" id="SignalP"/>
    </source>
</evidence>
<evidence type="ECO:0000259" key="12">
    <source>
        <dbReference type="Pfam" id="PF21467"/>
    </source>
</evidence>
<evidence type="ECO:0000256" key="3">
    <source>
        <dbReference type="ARBA" id="ARBA00022801"/>
    </source>
</evidence>
<keyword evidence="3 7" id="KW-0378">Hydrolase</keyword>
<feature type="domain" description="Beta-galactosidase 1-like first all-beta" evidence="11">
    <location>
        <begin position="405"/>
        <end position="511"/>
    </location>
</feature>
<dbReference type="Gene3D" id="2.60.120.260">
    <property type="entry name" value="Galactose-binding domain-like"/>
    <property type="match status" value="2"/>
</dbReference>
<dbReference type="PANTHER" id="PTHR23421">
    <property type="entry name" value="BETA-GALACTOSIDASE RELATED"/>
    <property type="match status" value="1"/>
</dbReference>
<gene>
    <name evidence="13" type="ORF">AB6A40_002886</name>
</gene>
<dbReference type="InterPro" id="IPR031330">
    <property type="entry name" value="Gly_Hdrlase_35_cat"/>
</dbReference>
<name>A0ABD6EHX9_9BILA</name>
<dbReference type="EC" id="3.2.1.23" evidence="7"/>
<keyword evidence="2 9" id="KW-0732">Signal</keyword>
<evidence type="ECO:0000313" key="13">
    <source>
        <dbReference type="EMBL" id="MFH4976177.1"/>
    </source>
</evidence>
<dbReference type="Proteomes" id="UP001608902">
    <property type="component" value="Unassembled WGS sequence"/>
</dbReference>
<feature type="chain" id="PRO_5044770991" description="Beta-galactosidase" evidence="9">
    <location>
        <begin position="26"/>
        <end position="642"/>
    </location>
</feature>
<evidence type="ECO:0000259" key="10">
    <source>
        <dbReference type="Pfam" id="PF01301"/>
    </source>
</evidence>
<accession>A0ABD6EHX9</accession>
<dbReference type="GO" id="GO:0004565">
    <property type="term" value="F:beta-galactosidase activity"/>
    <property type="evidence" value="ECO:0007669"/>
    <property type="project" value="UniProtKB-EC"/>
</dbReference>
<dbReference type="FunFam" id="3.20.20.80:FF:000017">
    <property type="entry name" value="Beta-galactosidase"/>
    <property type="match status" value="1"/>
</dbReference>
<dbReference type="SUPFAM" id="SSF51445">
    <property type="entry name" value="(Trans)glycosidases"/>
    <property type="match status" value="1"/>
</dbReference>
<keyword evidence="14" id="KW-1185">Reference proteome</keyword>
<dbReference type="InterPro" id="IPR048912">
    <property type="entry name" value="BetaGal1-like_ABD1"/>
</dbReference>
<dbReference type="PIRSF" id="PIRSF006336">
    <property type="entry name" value="B-gal"/>
    <property type="match status" value="1"/>
</dbReference>
<comment type="caution">
    <text evidence="13">The sequence shown here is derived from an EMBL/GenBank/DDBJ whole genome shotgun (WGS) entry which is preliminary data.</text>
</comment>
<dbReference type="InterPro" id="IPR017853">
    <property type="entry name" value="GH"/>
</dbReference>
<dbReference type="InterPro" id="IPR026283">
    <property type="entry name" value="B-gal_1-like"/>
</dbReference>
<protein>
    <recommendedName>
        <fullName evidence="7">Beta-galactosidase</fullName>
        <ecNumber evidence="7">3.2.1.23</ecNumber>
    </recommendedName>
</protein>
<evidence type="ECO:0000256" key="4">
    <source>
        <dbReference type="ARBA" id="ARBA00023180"/>
    </source>
</evidence>
<proteinExistence type="inferred from homology"/>
<dbReference type="PRINTS" id="PR00742">
    <property type="entry name" value="GLHYDRLASE35"/>
</dbReference>
<evidence type="ECO:0000256" key="8">
    <source>
        <dbReference type="RuleBase" id="RU003679"/>
    </source>
</evidence>
<dbReference type="InterPro" id="IPR048913">
    <property type="entry name" value="BetaGal_gal-bd"/>
</dbReference>
<dbReference type="SUPFAM" id="SSF49785">
    <property type="entry name" value="Galactose-binding domain-like"/>
    <property type="match status" value="1"/>
</dbReference>
<evidence type="ECO:0000256" key="5">
    <source>
        <dbReference type="ARBA" id="ARBA00023295"/>
    </source>
</evidence>
<evidence type="ECO:0000259" key="11">
    <source>
        <dbReference type="Pfam" id="PF21317"/>
    </source>
</evidence>
<feature type="domain" description="Glycoside hydrolase 35 catalytic" evidence="10">
    <location>
        <begin position="41"/>
        <end position="357"/>
    </location>
</feature>
<keyword evidence="5 7" id="KW-0326">Glycosidase</keyword>
<evidence type="ECO:0000313" key="14">
    <source>
        <dbReference type="Proteomes" id="UP001608902"/>
    </source>
</evidence>
<evidence type="ECO:0000256" key="2">
    <source>
        <dbReference type="ARBA" id="ARBA00022729"/>
    </source>
</evidence>
<reference evidence="13 14" key="1">
    <citation type="submission" date="2024-08" db="EMBL/GenBank/DDBJ databases">
        <title>Gnathostoma spinigerum genome.</title>
        <authorList>
            <person name="Gonzalez-Bertolin B."/>
            <person name="Monzon S."/>
            <person name="Zaballos A."/>
            <person name="Jimenez P."/>
            <person name="Dekumyoy P."/>
            <person name="Varona S."/>
            <person name="Cuesta I."/>
            <person name="Sumanam S."/>
            <person name="Adisakwattana P."/>
            <person name="Gasser R.B."/>
            <person name="Hernandez-Gonzalez A."/>
            <person name="Young N.D."/>
            <person name="Perteguer M.J."/>
        </authorList>
    </citation>
    <scope>NUCLEOTIDE SEQUENCE [LARGE SCALE GENOMIC DNA]</scope>
    <source>
        <strain evidence="13">AL3</strain>
        <tissue evidence="13">Liver</tissue>
    </source>
</reference>
<feature type="domain" description="Beta-galactosidase galactose-binding" evidence="12">
    <location>
        <begin position="552"/>
        <end position="608"/>
    </location>
</feature>
<dbReference type="Pfam" id="PF21317">
    <property type="entry name" value="BetaGal_ABD_1"/>
    <property type="match status" value="1"/>
</dbReference>
<dbReference type="Pfam" id="PF21467">
    <property type="entry name" value="BetaGal_gal-bd"/>
    <property type="match status" value="1"/>
</dbReference>
<dbReference type="InterPro" id="IPR019801">
    <property type="entry name" value="Glyco_hydro_35_CS"/>
</dbReference>
<keyword evidence="4" id="KW-0325">Glycoprotein</keyword>
<feature type="active site" description="Nucleophile" evidence="6">
    <location>
        <position position="270"/>
    </location>
</feature>
<sequence>MYGFCSIQLIFLTMMKLLNIELTNALETSSKSFSIDYNNNTFLLDGSPFRYISGSIHYFRIHRGYWKDRLRRISALGLNAIQFYIPWNFHEIQRGTYNFEGNHDVEYFIQLAQQENLYVLLRLGPYVCGEWENGGLPYWLNLDRRVVLRSSNPYFMSEVRRWFRVLLPKLVKHLRKNGGPILMVQIENEYGSYGCDKVYLRELSAIVRSVFGPDVVQYTTDGNSARLIECGSISEAYPTVDFGPTTSSDVDSAFALQRAYAPKGPLVNSEFYPGWFTLWGQKHQDLPTDDEVISTIRYMYTYGASFNIYMLHGGTNFGFWNGAEEDAPVITSYDYSAPINEAGDTTAQYLAIRNFMKEKGWKPKDVPADNPKSSYGLVRMHKMDTLLEGLRGALVASACATSDNPLSFEELSQALGFVYYQTTLEFGGKYLTIPGFSDYGYVYLGDTYQGMLADHFYNISKRSISLAAYKGAKLAILVENAGRLTYPVKKDFKGIFSQVFLDGRPVVGWRQCGVDDKVLSRLYAKESRRNFNQIRNTINWAKKENGRIRGPGVFMGAFSAEDAADTFVDMRGWGKGIIFINGFHLGRYWSYVGPQLTLYVPAVILRKENTIMLVELNASGNCDLSTCYLTLNNEPLFNFTSV</sequence>
<feature type="active site" description="Proton donor" evidence="6">
    <location>
        <position position="189"/>
    </location>
</feature>
<comment type="similarity">
    <text evidence="1 8">Belongs to the glycosyl hydrolase 35 family.</text>
</comment>
<organism evidence="13 14">
    <name type="scientific">Gnathostoma spinigerum</name>
    <dbReference type="NCBI Taxonomy" id="75299"/>
    <lineage>
        <taxon>Eukaryota</taxon>
        <taxon>Metazoa</taxon>
        <taxon>Ecdysozoa</taxon>
        <taxon>Nematoda</taxon>
        <taxon>Chromadorea</taxon>
        <taxon>Rhabditida</taxon>
        <taxon>Spirurina</taxon>
        <taxon>Gnathostomatomorpha</taxon>
        <taxon>Gnathostomatoidea</taxon>
        <taxon>Gnathostomatidae</taxon>
        <taxon>Gnathostoma</taxon>
    </lineage>
</organism>
<evidence type="ECO:0000256" key="7">
    <source>
        <dbReference type="RuleBase" id="RU000675"/>
    </source>
</evidence>
<dbReference type="PROSITE" id="PS01182">
    <property type="entry name" value="GLYCOSYL_HYDROL_F35"/>
    <property type="match status" value="1"/>
</dbReference>
<comment type="catalytic activity">
    <reaction evidence="7">
        <text>Hydrolysis of terminal non-reducing beta-D-galactose residues in beta-D-galactosides.</text>
        <dbReference type="EC" id="3.2.1.23"/>
    </reaction>
</comment>
<dbReference type="InterPro" id="IPR001944">
    <property type="entry name" value="Glycoside_Hdrlase_35"/>
</dbReference>
<dbReference type="Gene3D" id="3.20.20.80">
    <property type="entry name" value="Glycosidases"/>
    <property type="match status" value="1"/>
</dbReference>
<evidence type="ECO:0000256" key="1">
    <source>
        <dbReference type="ARBA" id="ARBA00009809"/>
    </source>
</evidence>
<evidence type="ECO:0000256" key="6">
    <source>
        <dbReference type="PIRSR" id="PIRSR006336-1"/>
    </source>
</evidence>